<protein>
    <recommendedName>
        <fullName evidence="3">DUF222 domain-containing protein</fullName>
    </recommendedName>
</protein>
<dbReference type="RefSeq" id="WP_255314536.1">
    <property type="nucleotide sequence ID" value="NZ_BAAAWM010000001.1"/>
</dbReference>
<proteinExistence type="predicted"/>
<accession>A0ABQ0RNH3</accession>
<evidence type="ECO:0008006" key="3">
    <source>
        <dbReference type="Google" id="ProtNLM"/>
    </source>
</evidence>
<evidence type="ECO:0000313" key="2">
    <source>
        <dbReference type="Proteomes" id="UP000316242"/>
    </source>
</evidence>
<gene>
    <name evidence="1" type="ORF">ANI01nite_25700</name>
</gene>
<keyword evidence="2" id="KW-1185">Reference proteome</keyword>
<dbReference type="Proteomes" id="UP000316242">
    <property type="component" value="Unassembled WGS sequence"/>
</dbReference>
<name>A0ABQ0RNH3_GLUNI</name>
<comment type="caution">
    <text evidence="1">The sequence shown here is derived from an EMBL/GenBank/DDBJ whole genome shotgun (WGS) entry which is preliminary data.</text>
</comment>
<organism evidence="1 2">
    <name type="scientific">Glutamicibacter nicotianae</name>
    <name type="common">Arthrobacter nicotianae</name>
    <dbReference type="NCBI Taxonomy" id="37929"/>
    <lineage>
        <taxon>Bacteria</taxon>
        <taxon>Bacillati</taxon>
        <taxon>Actinomycetota</taxon>
        <taxon>Actinomycetes</taxon>
        <taxon>Micrococcales</taxon>
        <taxon>Micrococcaceae</taxon>
        <taxon>Glutamicibacter</taxon>
    </lineage>
</organism>
<evidence type="ECO:0000313" key="1">
    <source>
        <dbReference type="EMBL" id="GEC13367.1"/>
    </source>
</evidence>
<dbReference type="EMBL" id="BJNE01000012">
    <property type="protein sequence ID" value="GEC13367.1"/>
    <property type="molecule type" value="Genomic_DNA"/>
</dbReference>
<sequence>MSRDIAQALKDLANAKALLASATRRLAKGELTAGQAAYFALLTEDMAQELTRTQVHSAAALRSTGAHKLDQESFQAITDLGPDPTIEEIEAAKGRTTTGRTHFKDAKGLMTGWLDIPRSTAAARLVQADCLLGGVDEAGQPTEP</sequence>
<reference evidence="1 2" key="1">
    <citation type="submission" date="2019-06" db="EMBL/GenBank/DDBJ databases">
        <title>Whole genome shotgun sequence of Glutamicibacter nicotianae NBRC 14234.</title>
        <authorList>
            <person name="Hosoyama A."/>
            <person name="Uohara A."/>
            <person name="Ohji S."/>
            <person name="Ichikawa N."/>
        </authorList>
    </citation>
    <scope>NUCLEOTIDE SEQUENCE [LARGE SCALE GENOMIC DNA]</scope>
    <source>
        <strain evidence="1 2">NBRC 14234</strain>
    </source>
</reference>